<dbReference type="SUPFAM" id="SSF49879">
    <property type="entry name" value="SMAD/FHA domain"/>
    <property type="match status" value="1"/>
</dbReference>
<protein>
    <submittedName>
        <fullName evidence="4">FHA domain-containing protein</fullName>
    </submittedName>
</protein>
<evidence type="ECO:0000313" key="4">
    <source>
        <dbReference type="EMBL" id="SFE75549.1"/>
    </source>
</evidence>
<proteinExistence type="predicted"/>
<dbReference type="Pfam" id="PF19909">
    <property type="entry name" value="DUF6382"/>
    <property type="match status" value="1"/>
</dbReference>
<dbReference type="Gene3D" id="2.60.200.20">
    <property type="match status" value="1"/>
</dbReference>
<dbReference type="AlphaFoldDB" id="A0A1I2D4W9"/>
<gene>
    <name evidence="4" type="ORF">SAMN04488035_0407</name>
</gene>
<dbReference type="Pfam" id="PF00498">
    <property type="entry name" value="FHA"/>
    <property type="match status" value="1"/>
</dbReference>
<sequence>MTMIERTVDGRQVVVTLGPDDVFDAMVWGMISHNDVPRVAAASRATIDGTTVVRYDVEGAVPLLALADRALRREQVLTLVAGVIDTLLEGDRYMIDREHFVVTREHLYVDPETCEPVVLCLPVRGREPDDVATVLRESLLQLWYDREQDRAYVGELVGALTATSAADLAGLSRAIKNIDTPRQGAGAPFAREGAHGGPVRAVDPTVGEVPVTYGIVPEAAGPAGPAAPPVGYGYAVPGSPGAPQPVAAAPSAQVAPAASTADAAGAPTGAPTSASTGAPTGAPVAPPNGEKPMTLLYLLQHYSQENKATYDRQRKERGRPAKDGATVVATAPAVLPPGFPSGRAADAPFDQTFQVGSEGIRAHVEGLAGSSAASPELVPAALRRQSTGEELPLNQTVMVIGRRRSRVDIAISGETVSKNHATVLGDAAGWSITDNGSTNGVDINGSSITPLEPVRLEDGDTIEIGDELLTFVVRHPAGW</sequence>
<dbReference type="CDD" id="cd00060">
    <property type="entry name" value="FHA"/>
    <property type="match status" value="1"/>
</dbReference>
<dbReference type="InterPro" id="IPR000253">
    <property type="entry name" value="FHA_dom"/>
</dbReference>
<dbReference type="PANTHER" id="PTHR23308">
    <property type="entry name" value="NUCLEAR INHIBITOR OF PROTEIN PHOSPHATASE-1"/>
    <property type="match status" value="1"/>
</dbReference>
<dbReference type="EMBL" id="FONZ01000001">
    <property type="protein sequence ID" value="SFE75549.1"/>
    <property type="molecule type" value="Genomic_DNA"/>
</dbReference>
<evidence type="ECO:0000313" key="5">
    <source>
        <dbReference type="Proteomes" id="UP000198520"/>
    </source>
</evidence>
<dbReference type="SMART" id="SM00240">
    <property type="entry name" value="FHA"/>
    <property type="match status" value="1"/>
</dbReference>
<keyword evidence="1" id="KW-0597">Phosphoprotein</keyword>
<dbReference type="PROSITE" id="PS50006">
    <property type="entry name" value="FHA_DOMAIN"/>
    <property type="match status" value="1"/>
</dbReference>
<feature type="compositionally biased region" description="Low complexity" evidence="2">
    <location>
        <begin position="258"/>
        <end position="283"/>
    </location>
</feature>
<dbReference type="OrthoDB" id="3637276at2"/>
<evidence type="ECO:0000259" key="3">
    <source>
        <dbReference type="PROSITE" id="PS50006"/>
    </source>
</evidence>
<dbReference type="InterPro" id="IPR045962">
    <property type="entry name" value="DUF6382"/>
</dbReference>
<dbReference type="InterPro" id="IPR050923">
    <property type="entry name" value="Cell_Proc_Reg/RNA_Proc"/>
</dbReference>
<feature type="domain" description="FHA" evidence="3">
    <location>
        <begin position="398"/>
        <end position="448"/>
    </location>
</feature>
<dbReference type="CDD" id="cd01670">
    <property type="entry name" value="Death"/>
    <property type="match status" value="1"/>
</dbReference>
<name>A0A1I2D4W9_9MICO</name>
<organism evidence="4 5">
    <name type="scientific">Flavimobilis marinus</name>
    <dbReference type="NCBI Taxonomy" id="285351"/>
    <lineage>
        <taxon>Bacteria</taxon>
        <taxon>Bacillati</taxon>
        <taxon>Actinomycetota</taxon>
        <taxon>Actinomycetes</taxon>
        <taxon>Micrococcales</taxon>
        <taxon>Jonesiaceae</taxon>
        <taxon>Flavimobilis</taxon>
    </lineage>
</organism>
<feature type="region of interest" description="Disordered" evidence="2">
    <location>
        <begin position="258"/>
        <end position="291"/>
    </location>
</feature>
<evidence type="ECO:0000256" key="2">
    <source>
        <dbReference type="SAM" id="MobiDB-lite"/>
    </source>
</evidence>
<dbReference type="Proteomes" id="UP000198520">
    <property type="component" value="Unassembled WGS sequence"/>
</dbReference>
<keyword evidence="5" id="KW-1185">Reference proteome</keyword>
<dbReference type="InterPro" id="IPR008984">
    <property type="entry name" value="SMAD_FHA_dom_sf"/>
</dbReference>
<evidence type="ECO:0000256" key="1">
    <source>
        <dbReference type="ARBA" id="ARBA00022553"/>
    </source>
</evidence>
<reference evidence="5" key="1">
    <citation type="submission" date="2016-10" db="EMBL/GenBank/DDBJ databases">
        <authorList>
            <person name="Varghese N."/>
            <person name="Submissions S."/>
        </authorList>
    </citation>
    <scope>NUCLEOTIDE SEQUENCE [LARGE SCALE GENOMIC DNA]</scope>
    <source>
        <strain evidence="5">DSM 19083</strain>
    </source>
</reference>
<accession>A0A1I2D4W9</accession>
<dbReference type="STRING" id="285351.SAMN04488035_0407"/>